<dbReference type="SUPFAM" id="SSF142921">
    <property type="entry name" value="WGR domain-like"/>
    <property type="match status" value="1"/>
</dbReference>
<organism evidence="3 4">
    <name type="scientific">Leptospira weilii str. 2006001853</name>
    <dbReference type="NCBI Taxonomy" id="1001589"/>
    <lineage>
        <taxon>Bacteria</taxon>
        <taxon>Pseudomonadati</taxon>
        <taxon>Spirochaetota</taxon>
        <taxon>Spirochaetia</taxon>
        <taxon>Leptospirales</taxon>
        <taxon>Leptospiraceae</taxon>
        <taxon>Leptospira</taxon>
    </lineage>
</organism>
<dbReference type="Gene3D" id="2.20.140.10">
    <property type="entry name" value="WGR domain"/>
    <property type="match status" value="1"/>
</dbReference>
<evidence type="ECO:0000259" key="2">
    <source>
        <dbReference type="PROSITE" id="PS51977"/>
    </source>
</evidence>
<dbReference type="InterPro" id="IPR049809">
    <property type="entry name" value="YehF/YfeS-like_WGR"/>
</dbReference>
<accession>A0A828YWP3</accession>
<protein>
    <submittedName>
        <fullName evidence="3">WGR domain protein</fullName>
    </submittedName>
</protein>
<evidence type="ECO:0000256" key="1">
    <source>
        <dbReference type="SAM" id="MobiDB-lite"/>
    </source>
</evidence>
<reference evidence="3 4" key="1">
    <citation type="submission" date="2012-10" db="EMBL/GenBank/DDBJ databases">
        <authorList>
            <person name="Harkins D.M."/>
            <person name="Durkin A.S."/>
            <person name="Brinkac L.M."/>
            <person name="Haft D.H."/>
            <person name="Selengut J.D."/>
            <person name="Sanka R."/>
            <person name="DePew J."/>
            <person name="Purushe J."/>
            <person name="Whelen A.C."/>
            <person name="Vinetz J.M."/>
            <person name="Sutton G.G."/>
            <person name="Nierman W.C."/>
            <person name="Fouts D.E."/>
        </authorList>
    </citation>
    <scope>NUCLEOTIDE SEQUENCE [LARGE SCALE GENOMIC DNA]</scope>
    <source>
        <strain evidence="3 4">2006001853</strain>
    </source>
</reference>
<dbReference type="CDD" id="cd07996">
    <property type="entry name" value="WGR_MMR_like"/>
    <property type="match status" value="1"/>
</dbReference>
<dbReference type="Pfam" id="PF05406">
    <property type="entry name" value="WGR"/>
    <property type="match status" value="1"/>
</dbReference>
<proteinExistence type="predicted"/>
<dbReference type="AlphaFoldDB" id="A0A828YWP3"/>
<sequence length="279" mass="31349">MKHHLTYKDDKSDKFWNIEVSGESFTVTYGKTGTAGQTQTKTFGSEEECQKEAKKLLQEKLKKGYAAEGEAQVASQNSAKGRANPETEARVEKLKNEIAQFPELTPFMEKLSALPWNEYQNQLFESCIEAFEAASEEIDEDADEKITGFVAECSNDGFREYGIGCGEFYFGLGEDDDYFEVGPTVGGFSLHEPGKIMADAYEGQSKTYSLLIKYIWSLVARTMGRAVSLAVKDKSFRKLKTEKNFKVYVCEHDGWACSMDPEGLVFGKNEKLYEDEGDD</sequence>
<feature type="domain" description="WGR" evidence="2">
    <location>
        <begin position="1"/>
        <end position="83"/>
    </location>
</feature>
<name>A0A828YWP3_9LEPT</name>
<dbReference type="PANTHER" id="PTHR30634">
    <property type="entry name" value="OUTER MEMBRANE LOLAB LIPOPROTEIN INSERTION APPARATUS"/>
    <property type="match status" value="1"/>
</dbReference>
<dbReference type="EMBL" id="AFLV02000081">
    <property type="protein sequence ID" value="EKR62299.1"/>
    <property type="molecule type" value="Genomic_DNA"/>
</dbReference>
<dbReference type="InterPro" id="IPR050458">
    <property type="entry name" value="LolB"/>
</dbReference>
<feature type="region of interest" description="Disordered" evidence="1">
    <location>
        <begin position="68"/>
        <end position="87"/>
    </location>
</feature>
<dbReference type="PROSITE" id="PS51977">
    <property type="entry name" value="WGR"/>
    <property type="match status" value="1"/>
</dbReference>
<dbReference type="InterPro" id="IPR036930">
    <property type="entry name" value="WGR_dom_sf"/>
</dbReference>
<comment type="caution">
    <text evidence="3">The sequence shown here is derived from an EMBL/GenBank/DDBJ whole genome shotgun (WGS) entry which is preliminary data.</text>
</comment>
<dbReference type="RefSeq" id="WP_004500709.1">
    <property type="nucleotide sequence ID" value="NZ_AFLV02000081.1"/>
</dbReference>
<evidence type="ECO:0000313" key="4">
    <source>
        <dbReference type="Proteomes" id="UP000001338"/>
    </source>
</evidence>
<dbReference type="Proteomes" id="UP000001338">
    <property type="component" value="Unassembled WGS sequence"/>
</dbReference>
<dbReference type="InterPro" id="IPR008893">
    <property type="entry name" value="WGR_domain"/>
</dbReference>
<gene>
    <name evidence="3" type="ORF">LEP1GSC036_1648</name>
</gene>
<dbReference type="PANTHER" id="PTHR30634:SF13">
    <property type="entry name" value="PROTEIN YEHF"/>
    <property type="match status" value="1"/>
</dbReference>
<dbReference type="GeneID" id="61111785"/>
<dbReference type="SMART" id="SM00773">
    <property type="entry name" value="WGR"/>
    <property type="match status" value="1"/>
</dbReference>
<evidence type="ECO:0000313" key="3">
    <source>
        <dbReference type="EMBL" id="EKR62299.1"/>
    </source>
</evidence>